<keyword evidence="1" id="KW-0812">Transmembrane</keyword>
<dbReference type="OrthoDB" id="4794035at2"/>
<feature type="transmembrane region" description="Helical" evidence="1">
    <location>
        <begin position="68"/>
        <end position="88"/>
    </location>
</feature>
<gene>
    <name evidence="2" type="ORF">FB557_1955</name>
</gene>
<protein>
    <submittedName>
        <fullName evidence="2">Uncharacterized protein</fullName>
    </submittedName>
</protein>
<name>A0A560WA98_9MICO</name>
<evidence type="ECO:0000313" key="2">
    <source>
        <dbReference type="EMBL" id="TWD14542.1"/>
    </source>
</evidence>
<keyword evidence="3" id="KW-1185">Reference proteome</keyword>
<proteinExistence type="predicted"/>
<organism evidence="2 3">
    <name type="scientific">Marihabitans asiaticum</name>
    <dbReference type="NCBI Taxonomy" id="415218"/>
    <lineage>
        <taxon>Bacteria</taxon>
        <taxon>Bacillati</taxon>
        <taxon>Actinomycetota</taxon>
        <taxon>Actinomycetes</taxon>
        <taxon>Micrococcales</taxon>
        <taxon>Intrasporangiaceae</taxon>
        <taxon>Marihabitans</taxon>
    </lineage>
</organism>
<feature type="transmembrane region" description="Helical" evidence="1">
    <location>
        <begin position="108"/>
        <end position="131"/>
    </location>
</feature>
<feature type="transmembrane region" description="Helical" evidence="1">
    <location>
        <begin position="36"/>
        <end position="56"/>
    </location>
</feature>
<keyword evidence="1" id="KW-0472">Membrane</keyword>
<dbReference type="AlphaFoldDB" id="A0A560WA98"/>
<comment type="caution">
    <text evidence="2">The sequence shown here is derived from an EMBL/GenBank/DDBJ whole genome shotgun (WGS) entry which is preliminary data.</text>
</comment>
<evidence type="ECO:0000256" key="1">
    <source>
        <dbReference type="SAM" id="Phobius"/>
    </source>
</evidence>
<reference evidence="2 3" key="1">
    <citation type="submission" date="2019-06" db="EMBL/GenBank/DDBJ databases">
        <title>Sequencing the genomes of 1000 actinobacteria strains.</title>
        <authorList>
            <person name="Klenk H.-P."/>
        </authorList>
    </citation>
    <scope>NUCLEOTIDE SEQUENCE [LARGE SCALE GENOMIC DNA]</scope>
    <source>
        <strain evidence="2 3">DSM 18935</strain>
    </source>
</reference>
<evidence type="ECO:0000313" key="3">
    <source>
        <dbReference type="Proteomes" id="UP000315628"/>
    </source>
</evidence>
<accession>A0A560WA98</accession>
<keyword evidence="1" id="KW-1133">Transmembrane helix</keyword>
<feature type="transmembrane region" description="Helical" evidence="1">
    <location>
        <begin position="12"/>
        <end position="30"/>
    </location>
</feature>
<sequence>MTTTIDSRRTLLPFVLTVIALAIAVQVVVALDGGRIGLPAAVATVVLALYYAWFLIARRHELRRLRFGPYLAHAATFAVVITSFHLHLFVRASTGEWARTGFPLDEGWFGAVVAMTALWGLGLLVHTVSAISQRGFEDRP</sequence>
<dbReference type="Proteomes" id="UP000315628">
    <property type="component" value="Unassembled WGS sequence"/>
</dbReference>
<dbReference type="EMBL" id="VIUW01000003">
    <property type="protein sequence ID" value="TWD14542.1"/>
    <property type="molecule type" value="Genomic_DNA"/>
</dbReference>
<dbReference type="RefSeq" id="WP_144857402.1">
    <property type="nucleotide sequence ID" value="NZ_BAAAYT010000005.1"/>
</dbReference>